<reference evidence="1 2" key="1">
    <citation type="submission" date="2023-01" db="EMBL/GenBank/DDBJ databases">
        <title>Novel diversity within Roseofilum (Cyanobacteria; Desertifilaceae) from marine benthic mats with descriptions of four novel species.</title>
        <authorList>
            <person name="Wang Y."/>
            <person name="Berthold D.E."/>
            <person name="Hu J."/>
            <person name="Lefler F.W."/>
            <person name="Laughinghouse H.D. IV."/>
        </authorList>
    </citation>
    <scope>NUCLEOTIDE SEQUENCE [LARGE SCALE GENOMIC DNA]</scope>
    <source>
        <strain evidence="1 2">BLCC-M143</strain>
    </source>
</reference>
<evidence type="ECO:0000313" key="1">
    <source>
        <dbReference type="EMBL" id="MDJ1184270.1"/>
    </source>
</evidence>
<dbReference type="SUPFAM" id="SSF141571">
    <property type="entry name" value="Pentapeptide repeat-like"/>
    <property type="match status" value="1"/>
</dbReference>
<dbReference type="Gene3D" id="2.160.20.80">
    <property type="entry name" value="E3 ubiquitin-protein ligase SopA"/>
    <property type="match status" value="1"/>
</dbReference>
<keyword evidence="2" id="KW-1185">Reference proteome</keyword>
<protein>
    <submittedName>
        <fullName evidence="1">Pentapeptide repeat-containing protein</fullName>
    </submittedName>
</protein>
<dbReference type="Pfam" id="PF00805">
    <property type="entry name" value="Pentapeptide"/>
    <property type="match status" value="1"/>
</dbReference>
<sequence length="131" mass="14712">MKATEVLERYKEGDRNFQRVNLRGQSFKGKNLAGADFSNAKIHGTDFTGANLTGVKFCGAQAGLQERRMVLNLFIASVVFARNSRIGNNKNSHIHRSSHSHPDWFNLLHCVANNQKRSPRSLDYFIGCCLS</sequence>
<dbReference type="EMBL" id="JAQOSQ010000013">
    <property type="protein sequence ID" value="MDJ1184270.1"/>
    <property type="molecule type" value="Genomic_DNA"/>
</dbReference>
<organism evidence="1 2">
    <name type="scientific">Roseofilum casamattae BLCC-M143</name>
    <dbReference type="NCBI Taxonomy" id="3022442"/>
    <lineage>
        <taxon>Bacteria</taxon>
        <taxon>Bacillati</taxon>
        <taxon>Cyanobacteriota</taxon>
        <taxon>Cyanophyceae</taxon>
        <taxon>Desertifilales</taxon>
        <taxon>Desertifilaceae</taxon>
        <taxon>Roseofilum</taxon>
        <taxon>Roseofilum casamattae</taxon>
    </lineage>
</organism>
<evidence type="ECO:0000313" key="2">
    <source>
        <dbReference type="Proteomes" id="UP001232992"/>
    </source>
</evidence>
<dbReference type="Proteomes" id="UP001232992">
    <property type="component" value="Unassembled WGS sequence"/>
</dbReference>
<accession>A0ABT7BYK8</accession>
<gene>
    <name evidence="1" type="ORF">PMH09_13875</name>
</gene>
<name>A0ABT7BYK8_9CYAN</name>
<dbReference type="RefSeq" id="WP_283758924.1">
    <property type="nucleotide sequence ID" value="NZ_JAQOSQ010000013.1"/>
</dbReference>
<proteinExistence type="predicted"/>
<comment type="caution">
    <text evidence="1">The sequence shown here is derived from an EMBL/GenBank/DDBJ whole genome shotgun (WGS) entry which is preliminary data.</text>
</comment>
<dbReference type="InterPro" id="IPR001646">
    <property type="entry name" value="5peptide_repeat"/>
</dbReference>